<accession>A0A817UVD2</accession>
<dbReference type="EMBL" id="CAJOBR010009073">
    <property type="protein sequence ID" value="CAF4887951.1"/>
    <property type="molecule type" value="Genomic_DNA"/>
</dbReference>
<dbReference type="Proteomes" id="UP000663848">
    <property type="component" value="Unassembled WGS sequence"/>
</dbReference>
<comment type="caution">
    <text evidence="2">The sequence shown here is derived from an EMBL/GenBank/DDBJ whole genome shotgun (WGS) entry which is preliminary data.</text>
</comment>
<sequence length="696" mass="79888">QRNSSKSNELTISSVLLERHPIIRLIIRFFENFSPQSNDSSVKFKHTVVETIISNHDRAKSRYCYNDSIREFASNLFILGGRNVYEFIRLNISGLLPSLPIIQSSLDSITNRINEGDFRYDLMCDYLSLQKTNFIFASEDCTGVIPKIIYNVQSNTFIGFVPHLEDGLPKINTFSTESFSKLENWFGTLNKSHLLNLHMIQPMNLDLKSCAPFILSAYGTDNHFTTLDILMRWMTIINQCVKKGVKVIGFSTDCDVRYLRPMRLLMGFFADMPNQQFHLRDNAFYVDIPKSWDWLFMRNHQRIVFFQDSIHLCTKLRNRLLSSKATMLFGDKLISIGHILQLIETPSKLNHNLVKSDVLPKDRQNFVSCEKISNEVVLNELTSIPASEATKIYLEAHKKKNTKQQYFITLPAMFSIEINSHTLVYLVLLVIQHKLPTACLNVPIFNSQTCESTFRSRRAMSGPFSSIVNFTVHQFLQRVKKLSFLNSIKCQASHNNANDSNNKFLFPRHHKQSRTVDSKQISSIASTSIVELTVKALENTILQAYSYASRLVCHVNMYEQHQILSLKQLSKLASFQLQKSRIVDYSHLNQHDPDFDSDSDDSSGEEDEDTTGNCTDNEDSTEDDDDYVSDHFFKVSSTTFQGMRVFDSINPTLAKSYFIVNINGAKKYLHKQTAAWLLSTDKSTLSSDRLKRVMNK</sequence>
<dbReference type="Proteomes" id="UP000663872">
    <property type="component" value="Unassembled WGS sequence"/>
</dbReference>
<evidence type="ECO:0000256" key="1">
    <source>
        <dbReference type="SAM" id="MobiDB-lite"/>
    </source>
</evidence>
<dbReference type="EMBL" id="CAJNYT010000168">
    <property type="protein sequence ID" value="CAF3336411.1"/>
    <property type="molecule type" value="Genomic_DNA"/>
</dbReference>
<gene>
    <name evidence="2" type="ORF">GRG538_LOCUS4205</name>
    <name evidence="3" type="ORF">QYT958_LOCUS29867</name>
</gene>
<proteinExistence type="predicted"/>
<evidence type="ECO:0000313" key="3">
    <source>
        <dbReference type="EMBL" id="CAF4887951.1"/>
    </source>
</evidence>
<dbReference type="AlphaFoldDB" id="A0A817UVD2"/>
<evidence type="ECO:0000313" key="4">
    <source>
        <dbReference type="Proteomes" id="UP000663872"/>
    </source>
</evidence>
<evidence type="ECO:0000313" key="2">
    <source>
        <dbReference type="EMBL" id="CAF3336411.1"/>
    </source>
</evidence>
<feature type="non-terminal residue" evidence="2">
    <location>
        <position position="1"/>
    </location>
</feature>
<reference evidence="2" key="1">
    <citation type="submission" date="2021-02" db="EMBL/GenBank/DDBJ databases">
        <authorList>
            <person name="Nowell W R."/>
        </authorList>
    </citation>
    <scope>NUCLEOTIDE SEQUENCE</scope>
</reference>
<feature type="region of interest" description="Disordered" evidence="1">
    <location>
        <begin position="589"/>
        <end position="627"/>
    </location>
</feature>
<feature type="compositionally biased region" description="Acidic residues" evidence="1">
    <location>
        <begin position="595"/>
        <end position="627"/>
    </location>
</feature>
<organism evidence="2 4">
    <name type="scientific">Rotaria socialis</name>
    <dbReference type="NCBI Taxonomy" id="392032"/>
    <lineage>
        <taxon>Eukaryota</taxon>
        <taxon>Metazoa</taxon>
        <taxon>Spiralia</taxon>
        <taxon>Gnathifera</taxon>
        <taxon>Rotifera</taxon>
        <taxon>Eurotatoria</taxon>
        <taxon>Bdelloidea</taxon>
        <taxon>Philodinida</taxon>
        <taxon>Philodinidae</taxon>
        <taxon>Rotaria</taxon>
    </lineage>
</organism>
<protein>
    <submittedName>
        <fullName evidence="2">Uncharacterized protein</fullName>
    </submittedName>
</protein>
<name>A0A817UVD2_9BILA</name>